<evidence type="ECO:0000256" key="11">
    <source>
        <dbReference type="PROSITE-ProRule" id="PRU01360"/>
    </source>
</evidence>
<dbReference type="GO" id="GO:0009279">
    <property type="term" value="C:cell outer membrane"/>
    <property type="evidence" value="ECO:0007669"/>
    <property type="project" value="UniProtKB-SubCell"/>
</dbReference>
<dbReference type="SUPFAM" id="SSF56935">
    <property type="entry name" value="Porins"/>
    <property type="match status" value="1"/>
</dbReference>
<keyword evidence="13" id="KW-0732">Signal</keyword>
<keyword evidence="2 11" id="KW-0813">Transport</keyword>
<dbReference type="InterPro" id="IPR000531">
    <property type="entry name" value="Beta-barrel_TonB"/>
</dbReference>
<evidence type="ECO:0000256" key="9">
    <source>
        <dbReference type="ARBA" id="ARBA00023136"/>
    </source>
</evidence>
<feature type="signal peptide" evidence="13">
    <location>
        <begin position="1"/>
        <end position="25"/>
    </location>
</feature>
<sequence length="895" mass="97231">MIVCNRSSRLSLAIAAVLLAGTAAAQEIAPAQADAAPPPAAEARAAQQRATDLDSVIVTVERRAQSLQKYAGTAQALSQDDLRGLGINNELRQMQVAVPGLSIANQEGATEVFIRGVGSSNNTELGDPGAAPHINGAYIPRPRGLGGMFFDLERVEINKGPQGTLRGRNALAGTLNIVTKKPELGGEFSGYVQAEAGNRDQKGYETALNFPLGDYAALRLSGYHVEKEAGFKNVGLWGHLKPAGIQDDSAGRLSFLYEPDDKLQVFAMLDVGRELGTGYPGAGVFRAAQAGFEPDDIDMRAVVYRGVQGKVDNKLWGFQGQVRYDFGAVNLEYSGSYRDVDYFQINAAADGNSWPGRDLRERPPGEPASWGGVDYDNFGTNYLQARSQSQTHELRLSSDDDARFRWTTGGFYFHEKQQVGFISLTDKGAFYSGTEFTMPDVDGRSWAVYGDGTFDVNERFRVKGGLRYTEERKSRDGIGGNWTMGFGGDGGVFQTRLGTEGFMPALLDRPSFDVTGLTSNADLARFLLQGILRAGARDTMQQQLAGIVDGTRPNGTCIDRPDIGGNTVNCPADGQHSFVALGVPSPQHGSSAFEFTDWRIGAEYDLSERNLLYATVSTGHKAGGFNDSFDVNVIPETYKPEKLTALEIGSKNSFDFLGRTATFNVSGFYYDYEDQVFQDLSVIAFNPDGEASGFALVNRNVGKSELYGVEAEGRFRFGAGFTLDLNALYLQTKIKRGVVADVRSQDFGNGGITSQIDLSGNELPLSSKATFNARLQQAFDVPGGSFDWQILAAYRSAFYLTQYNNRPVTFLRDTAGTVDRIEDAATAGFPDRQDGFTQINAGAGYTTSNGAWRFELWGANLTNKDVSQKALVGSGVNTRFLNDARSYGLRVRWNF</sequence>
<keyword evidence="16" id="KW-0675">Receptor</keyword>
<proteinExistence type="inferred from homology"/>
<dbReference type="GO" id="GO:0006826">
    <property type="term" value="P:iron ion transport"/>
    <property type="evidence" value="ECO:0007669"/>
    <property type="project" value="UniProtKB-KW"/>
</dbReference>
<keyword evidence="4" id="KW-0410">Iron transport</keyword>
<evidence type="ECO:0000256" key="1">
    <source>
        <dbReference type="ARBA" id="ARBA00004571"/>
    </source>
</evidence>
<dbReference type="Pfam" id="PF07715">
    <property type="entry name" value="Plug"/>
    <property type="match status" value="1"/>
</dbReference>
<dbReference type="InterPro" id="IPR036942">
    <property type="entry name" value="Beta-barrel_TonB_sf"/>
</dbReference>
<evidence type="ECO:0000256" key="4">
    <source>
        <dbReference type="ARBA" id="ARBA00022496"/>
    </source>
</evidence>
<dbReference type="Pfam" id="PF00593">
    <property type="entry name" value="TonB_dep_Rec_b-barrel"/>
    <property type="match status" value="1"/>
</dbReference>
<keyword evidence="7" id="KW-0406">Ion transport</keyword>
<dbReference type="PROSITE" id="PS52016">
    <property type="entry name" value="TONB_DEPENDENT_REC_3"/>
    <property type="match status" value="1"/>
</dbReference>
<keyword evidence="9 11" id="KW-0472">Membrane</keyword>
<dbReference type="EMBL" id="RCTY01000012">
    <property type="protein sequence ID" value="ROU08458.1"/>
    <property type="molecule type" value="Genomic_DNA"/>
</dbReference>
<feature type="domain" description="TonB-dependent receptor-like beta-barrel" evidence="14">
    <location>
        <begin position="310"/>
        <end position="861"/>
    </location>
</feature>
<evidence type="ECO:0000256" key="5">
    <source>
        <dbReference type="ARBA" id="ARBA00022692"/>
    </source>
</evidence>
<evidence type="ECO:0000259" key="14">
    <source>
        <dbReference type="Pfam" id="PF00593"/>
    </source>
</evidence>
<evidence type="ECO:0000256" key="3">
    <source>
        <dbReference type="ARBA" id="ARBA00022452"/>
    </source>
</evidence>
<comment type="caution">
    <text evidence="16">The sequence shown here is derived from an EMBL/GenBank/DDBJ whole genome shotgun (WGS) entry which is preliminary data.</text>
</comment>
<keyword evidence="10 11" id="KW-0998">Cell outer membrane</keyword>
<comment type="subcellular location">
    <subcellularLocation>
        <location evidence="1 11">Cell outer membrane</location>
        <topology evidence="1 11">Multi-pass membrane protein</topology>
    </subcellularLocation>
</comment>
<accession>A0A3N2RLV3</accession>
<evidence type="ECO:0000256" key="13">
    <source>
        <dbReference type="SAM" id="SignalP"/>
    </source>
</evidence>
<dbReference type="InterPro" id="IPR039426">
    <property type="entry name" value="TonB-dep_rcpt-like"/>
</dbReference>
<dbReference type="Gene3D" id="2.40.170.20">
    <property type="entry name" value="TonB-dependent receptor, beta-barrel domain"/>
    <property type="match status" value="2"/>
</dbReference>
<keyword evidence="3 11" id="KW-1134">Transmembrane beta strand</keyword>
<reference evidence="16 17" key="1">
    <citation type="submission" date="2018-10" db="EMBL/GenBank/DDBJ databases">
        <title>The genome of Lysobacter enzymogenes OH11.</title>
        <authorList>
            <person name="Liu F."/>
            <person name="Zhao Y."/>
            <person name="Qian G."/>
            <person name="Chen Y."/>
            <person name="Xu H."/>
        </authorList>
    </citation>
    <scope>NUCLEOTIDE SEQUENCE [LARGE SCALE GENOMIC DNA]</scope>
    <source>
        <strain evidence="16 17">OH11</strain>
    </source>
</reference>
<dbReference type="AlphaFoldDB" id="A0A3N2RLV3"/>
<evidence type="ECO:0000313" key="16">
    <source>
        <dbReference type="EMBL" id="ROU08458.1"/>
    </source>
</evidence>
<dbReference type="InterPro" id="IPR012910">
    <property type="entry name" value="Plug_dom"/>
</dbReference>
<keyword evidence="5 11" id="KW-0812">Transmembrane</keyword>
<evidence type="ECO:0000256" key="7">
    <source>
        <dbReference type="ARBA" id="ARBA00023065"/>
    </source>
</evidence>
<keyword evidence="8 12" id="KW-0798">TonB box</keyword>
<dbReference type="PANTHER" id="PTHR32552">
    <property type="entry name" value="FERRICHROME IRON RECEPTOR-RELATED"/>
    <property type="match status" value="1"/>
</dbReference>
<name>A0A3N2RLV3_LYSEN</name>
<feature type="chain" id="PRO_5017956142" evidence="13">
    <location>
        <begin position="26"/>
        <end position="895"/>
    </location>
</feature>
<gene>
    <name evidence="16" type="ORF">D9T17_03995</name>
</gene>
<evidence type="ECO:0000256" key="8">
    <source>
        <dbReference type="ARBA" id="ARBA00023077"/>
    </source>
</evidence>
<evidence type="ECO:0000259" key="15">
    <source>
        <dbReference type="Pfam" id="PF07715"/>
    </source>
</evidence>
<evidence type="ECO:0000256" key="10">
    <source>
        <dbReference type="ARBA" id="ARBA00023237"/>
    </source>
</evidence>
<keyword evidence="6" id="KW-0408">Iron</keyword>
<evidence type="ECO:0000256" key="12">
    <source>
        <dbReference type="RuleBase" id="RU003357"/>
    </source>
</evidence>
<evidence type="ECO:0000313" key="17">
    <source>
        <dbReference type="Proteomes" id="UP000275910"/>
    </source>
</evidence>
<evidence type="ECO:0000256" key="2">
    <source>
        <dbReference type="ARBA" id="ARBA00022448"/>
    </source>
</evidence>
<comment type="similarity">
    <text evidence="11 12">Belongs to the TonB-dependent receptor family.</text>
</comment>
<protein>
    <submittedName>
        <fullName evidence="16">TonB-dependent receptor</fullName>
    </submittedName>
</protein>
<feature type="domain" description="TonB-dependent receptor plug" evidence="15">
    <location>
        <begin position="67"/>
        <end position="174"/>
    </location>
</feature>
<evidence type="ECO:0000256" key="6">
    <source>
        <dbReference type="ARBA" id="ARBA00023004"/>
    </source>
</evidence>
<dbReference type="Proteomes" id="UP000275910">
    <property type="component" value="Unassembled WGS sequence"/>
</dbReference>
<organism evidence="16 17">
    <name type="scientific">Lysobacter enzymogenes</name>
    <dbReference type="NCBI Taxonomy" id="69"/>
    <lineage>
        <taxon>Bacteria</taxon>
        <taxon>Pseudomonadati</taxon>
        <taxon>Pseudomonadota</taxon>
        <taxon>Gammaproteobacteria</taxon>
        <taxon>Lysobacterales</taxon>
        <taxon>Lysobacteraceae</taxon>
        <taxon>Lysobacter</taxon>
    </lineage>
</organism>
<dbReference type="PANTHER" id="PTHR32552:SF81">
    <property type="entry name" value="TONB-DEPENDENT OUTER MEMBRANE RECEPTOR"/>
    <property type="match status" value="1"/>
</dbReference>